<feature type="binding site" description="in other chain" evidence="6">
    <location>
        <begin position="114"/>
        <end position="122"/>
    </location>
    <ligand>
        <name>5-phospho-alpha-D-ribose 1-diphosphate</name>
        <dbReference type="ChEBI" id="CHEBI:58017"/>
        <note>ligand shared between dimeric partners</note>
    </ligand>
</feature>
<dbReference type="PANTHER" id="PTHR19278:SF9">
    <property type="entry name" value="URIDINE 5'-MONOPHOSPHATE SYNTHASE"/>
    <property type="match status" value="1"/>
</dbReference>
<evidence type="ECO:0000256" key="3">
    <source>
        <dbReference type="ARBA" id="ARBA00022676"/>
    </source>
</evidence>
<dbReference type="NCBIfam" id="TIGR00336">
    <property type="entry name" value="pyrE"/>
    <property type="match status" value="1"/>
</dbReference>
<comment type="caution">
    <text evidence="6">Lacks conserved residue(s) required for the propagation of feature annotation.</text>
</comment>
<comment type="caution">
    <text evidence="8">The sequence shown here is derived from an EMBL/GenBank/DDBJ whole genome shotgun (WGS) entry which is preliminary data.</text>
</comment>
<feature type="binding site" evidence="6">
    <location>
        <position position="146"/>
    </location>
    <ligand>
        <name>orotate</name>
        <dbReference type="ChEBI" id="CHEBI:30839"/>
    </ligand>
</feature>
<dbReference type="Pfam" id="PF00156">
    <property type="entry name" value="Pribosyltran"/>
    <property type="match status" value="1"/>
</dbReference>
<feature type="binding site" evidence="6">
    <location>
        <position position="118"/>
    </location>
    <ligand>
        <name>orotate</name>
        <dbReference type="ChEBI" id="CHEBI:30839"/>
    </ligand>
</feature>
<feature type="binding site" description="in other chain" evidence="6">
    <location>
        <position position="89"/>
    </location>
    <ligand>
        <name>5-phospho-alpha-D-ribose 1-diphosphate</name>
        <dbReference type="ChEBI" id="CHEBI:58017"/>
        <note>ligand shared between dimeric partners</note>
    </ligand>
</feature>
<dbReference type="GO" id="GO:0004588">
    <property type="term" value="F:orotate phosphoribosyltransferase activity"/>
    <property type="evidence" value="ECO:0007669"/>
    <property type="project" value="UniProtKB-EC"/>
</dbReference>
<dbReference type="EMBL" id="JBHUCX010000024">
    <property type="protein sequence ID" value="MFD1675055.1"/>
    <property type="molecule type" value="Genomic_DNA"/>
</dbReference>
<name>A0ABW4JIP0_9BACL</name>
<evidence type="ECO:0000313" key="8">
    <source>
        <dbReference type="EMBL" id="MFD1675055.1"/>
    </source>
</evidence>
<keyword evidence="3 6" id="KW-0328">Glycosyltransferase</keyword>
<keyword evidence="4 6" id="KW-0808">Transferase</keyword>
<dbReference type="RefSeq" id="WP_377943001.1">
    <property type="nucleotide sequence ID" value="NZ_JBHUCX010000024.1"/>
</dbReference>
<dbReference type="Gene3D" id="3.40.50.2020">
    <property type="match status" value="1"/>
</dbReference>
<evidence type="ECO:0000256" key="1">
    <source>
        <dbReference type="ARBA" id="ARBA00004889"/>
    </source>
</evidence>
<feature type="binding site" description="in other chain" evidence="6">
    <location>
        <position position="23"/>
    </location>
    <ligand>
        <name>5-phospho-alpha-D-ribose 1-diphosphate</name>
        <dbReference type="ChEBI" id="CHEBI:58017"/>
        <note>ligand shared between dimeric partners</note>
    </ligand>
</feature>
<feature type="domain" description="Phosphoribosyltransferase" evidence="7">
    <location>
        <begin position="55"/>
        <end position="143"/>
    </location>
</feature>
<dbReference type="CDD" id="cd06223">
    <property type="entry name" value="PRTases_typeI"/>
    <property type="match status" value="1"/>
</dbReference>
<dbReference type="SUPFAM" id="SSF53271">
    <property type="entry name" value="PRTase-like"/>
    <property type="match status" value="1"/>
</dbReference>
<evidence type="ECO:0000256" key="6">
    <source>
        <dbReference type="HAMAP-Rule" id="MF_01208"/>
    </source>
</evidence>
<dbReference type="HAMAP" id="MF_01208">
    <property type="entry name" value="PyrE"/>
    <property type="match status" value="1"/>
</dbReference>
<dbReference type="EC" id="2.4.2.10" evidence="2 6"/>
<sequence>MIRQDLAQAVYETCHLTGIFTLRSGKEANEYFDKYLFESNPTLLSSVAKHMASLIPEGTEILAGLEMGGIPLATAISIETGIPVVFVRKKAKAYGTCKLAEGISVAGKSVCIVEDVVTTGGQILLSAKDLREVGALVKDVICAIQREESATDTLLAGDLSIHPLFTMNDLLQSRSDHYTQGGNM</sequence>
<evidence type="ECO:0000256" key="4">
    <source>
        <dbReference type="ARBA" id="ARBA00022679"/>
    </source>
</evidence>
<comment type="catalytic activity">
    <reaction evidence="6">
        <text>orotidine 5'-phosphate + diphosphate = orotate + 5-phospho-alpha-D-ribose 1-diphosphate</text>
        <dbReference type="Rhea" id="RHEA:10380"/>
        <dbReference type="ChEBI" id="CHEBI:30839"/>
        <dbReference type="ChEBI" id="CHEBI:33019"/>
        <dbReference type="ChEBI" id="CHEBI:57538"/>
        <dbReference type="ChEBI" id="CHEBI:58017"/>
        <dbReference type="EC" id="2.4.2.10"/>
    </reaction>
</comment>
<dbReference type="InterPro" id="IPR023031">
    <property type="entry name" value="OPRT"/>
</dbReference>
<evidence type="ECO:0000259" key="7">
    <source>
        <dbReference type="Pfam" id="PF00156"/>
    </source>
</evidence>
<keyword evidence="5 6" id="KW-0665">Pyrimidine biosynthesis</keyword>
<keyword evidence="9" id="KW-1185">Reference proteome</keyword>
<protein>
    <recommendedName>
        <fullName evidence="2 6">Orotate phosphoribosyltransferase</fullName>
        <shortName evidence="6">OPRT</shortName>
        <shortName evidence="6">OPRTase</shortName>
        <ecNumber evidence="2 6">2.4.2.10</ecNumber>
    </recommendedName>
</protein>
<comment type="cofactor">
    <cofactor evidence="6">
        <name>Mg(2+)</name>
        <dbReference type="ChEBI" id="CHEBI:18420"/>
    </cofactor>
</comment>
<dbReference type="Proteomes" id="UP001597079">
    <property type="component" value="Unassembled WGS sequence"/>
</dbReference>
<dbReference type="InterPro" id="IPR029057">
    <property type="entry name" value="PRTase-like"/>
</dbReference>
<dbReference type="PANTHER" id="PTHR19278">
    <property type="entry name" value="OROTATE PHOSPHORIBOSYLTRANSFERASE"/>
    <property type="match status" value="1"/>
</dbReference>
<gene>
    <name evidence="6 8" type="primary">pyrE</name>
    <name evidence="8" type="ORF">ACFSB2_10145</name>
</gene>
<dbReference type="InterPro" id="IPR004467">
    <property type="entry name" value="Or_phspho_trans_dom"/>
</dbReference>
<comment type="similarity">
    <text evidence="6">Belongs to the purine/pyrimidine phosphoribosyltransferase family. PyrE subfamily.</text>
</comment>
<evidence type="ECO:0000256" key="5">
    <source>
        <dbReference type="ARBA" id="ARBA00022975"/>
    </source>
</evidence>
<comment type="subunit">
    <text evidence="6">Homodimer.</text>
</comment>
<reference evidence="9" key="1">
    <citation type="journal article" date="2019" name="Int. J. Syst. Evol. Microbiol.">
        <title>The Global Catalogue of Microorganisms (GCM) 10K type strain sequencing project: providing services to taxonomists for standard genome sequencing and annotation.</title>
        <authorList>
            <consortium name="The Broad Institute Genomics Platform"/>
            <consortium name="The Broad Institute Genome Sequencing Center for Infectious Disease"/>
            <person name="Wu L."/>
            <person name="Ma J."/>
        </authorList>
    </citation>
    <scope>NUCLEOTIDE SEQUENCE [LARGE SCALE GENOMIC DNA]</scope>
    <source>
        <strain evidence="9">CGMCC 1.12286</strain>
    </source>
</reference>
<dbReference type="InterPro" id="IPR000836">
    <property type="entry name" value="PRTase_dom"/>
</dbReference>
<organism evidence="8 9">
    <name type="scientific">Alicyclobacillus fodiniaquatilis</name>
    <dbReference type="NCBI Taxonomy" id="1661150"/>
    <lineage>
        <taxon>Bacteria</taxon>
        <taxon>Bacillati</taxon>
        <taxon>Bacillota</taxon>
        <taxon>Bacilli</taxon>
        <taxon>Bacillales</taxon>
        <taxon>Alicyclobacillaceae</taxon>
        <taxon>Alicyclobacillus</taxon>
    </lineage>
</organism>
<comment type="function">
    <text evidence="6">Catalyzes the transfer of a ribosyl phosphate group from 5-phosphoribose 1-diphosphate to orotate, leading to the formation of orotidine monophosphate (OMP).</text>
</comment>
<feature type="binding site" evidence="6">
    <location>
        <position position="92"/>
    </location>
    <ligand>
        <name>5-phospho-alpha-D-ribose 1-diphosphate</name>
        <dbReference type="ChEBI" id="CHEBI:58017"/>
        <note>ligand shared between dimeric partners</note>
    </ligand>
</feature>
<keyword evidence="6" id="KW-0460">Magnesium</keyword>
<proteinExistence type="inferred from homology"/>
<comment type="pathway">
    <text evidence="1 6">Pyrimidine metabolism; UMP biosynthesis via de novo pathway; UMP from orotate: step 1/2.</text>
</comment>
<feature type="binding site" evidence="6">
    <location>
        <position position="88"/>
    </location>
    <ligand>
        <name>5-phospho-alpha-D-ribose 1-diphosphate</name>
        <dbReference type="ChEBI" id="CHEBI:58017"/>
        <note>ligand shared between dimeric partners</note>
    </ligand>
</feature>
<evidence type="ECO:0000256" key="2">
    <source>
        <dbReference type="ARBA" id="ARBA00011971"/>
    </source>
</evidence>
<accession>A0ABW4JIP0</accession>
<evidence type="ECO:0000313" key="9">
    <source>
        <dbReference type="Proteomes" id="UP001597079"/>
    </source>
</evidence>